<dbReference type="InterPro" id="IPR001296">
    <property type="entry name" value="Glyco_trans_1"/>
</dbReference>
<keyword evidence="2" id="KW-0808">Transferase</keyword>
<dbReference type="Gene3D" id="3.40.50.2000">
    <property type="entry name" value="Glycogen Phosphorylase B"/>
    <property type="match status" value="1"/>
</dbReference>
<gene>
    <name evidence="2" type="ORF">CE139_23135</name>
</gene>
<reference evidence="2 3" key="1">
    <citation type="submission" date="2017-06" db="EMBL/GenBank/DDBJ databases">
        <title>Evolution towards high GC content and high-temperature stress adaptation in endophytic Pseudomonas oryzihabitans impacted its plant-growth promoting traits.</title>
        <authorList>
            <person name="Nascimento F.X."/>
        </authorList>
    </citation>
    <scope>NUCLEOTIDE SEQUENCE [LARGE SCALE GENOMIC DNA]</scope>
    <source>
        <strain evidence="2 3">MS8</strain>
    </source>
</reference>
<dbReference type="GO" id="GO:0016757">
    <property type="term" value="F:glycosyltransferase activity"/>
    <property type="evidence" value="ECO:0007669"/>
    <property type="project" value="InterPro"/>
</dbReference>
<evidence type="ECO:0000313" key="2">
    <source>
        <dbReference type="EMBL" id="AXA68575.1"/>
    </source>
</evidence>
<dbReference type="SUPFAM" id="SSF53756">
    <property type="entry name" value="UDP-Glycosyltransferase/glycogen phosphorylase"/>
    <property type="match status" value="1"/>
</dbReference>
<sequence length="455" mass="51791">MMRLLIECSFVYENPTVNTGIQRVVRNVIKHLPSERDGVRCIPVAIMHGQLYEVHQLPGEEYVTPKRIWRRRWLSRLGFVRQCLDEHGSIDPRDIANSHLRAIAGRKRSWYGRRIYDSVRFCHSLLSKWHSYCGEDPAFSRPLDILPDDRLVILDSSWHADVAPVVSKLKIKNSLKVVGVFYDFIPMRKPEFCTPQLTLLFNQWVGFIVRTADGYLTISDSVGKQLRELLIDRLGVEGASKIWQKSFPLGSDMSAIPAGQRIDPDIELIFSRPESVYLSVSTIEPRKNQSYLLDAFEILWSAGFAARLCLIGKVGWLVSDLVERIRQHPELGHKLFMFNSANDASLAFAYEKSKALVFASYDEGFGLPLVEAMQRGLPVMASDIDVFREIGGNRVAYFGLNEPRNLASLVEEYENTGSFPAEKGLEGWSWVSWSDSTSMLLDGIIDCSRVDIRRE</sequence>
<evidence type="ECO:0000313" key="3">
    <source>
        <dbReference type="Proteomes" id="UP000250579"/>
    </source>
</evidence>
<proteinExistence type="predicted"/>
<dbReference type="Pfam" id="PF00534">
    <property type="entry name" value="Glycos_transf_1"/>
    <property type="match status" value="1"/>
</dbReference>
<feature type="domain" description="Glycosyl transferase family 1" evidence="1">
    <location>
        <begin position="274"/>
        <end position="396"/>
    </location>
</feature>
<accession>A0A2Z5ACL1</accession>
<organism evidence="2 3">
    <name type="scientific">Pseudomonas oryzihabitans</name>
    <dbReference type="NCBI Taxonomy" id="47885"/>
    <lineage>
        <taxon>Bacteria</taxon>
        <taxon>Pseudomonadati</taxon>
        <taxon>Pseudomonadota</taxon>
        <taxon>Gammaproteobacteria</taxon>
        <taxon>Pseudomonadales</taxon>
        <taxon>Pseudomonadaceae</taxon>
        <taxon>Pseudomonas</taxon>
    </lineage>
</organism>
<dbReference type="PANTHER" id="PTHR46401:SF9">
    <property type="entry name" value="MANNOSYLTRANSFERASE A"/>
    <property type="match status" value="1"/>
</dbReference>
<name>A0A2Z5ACL1_9PSED</name>
<dbReference type="AlphaFoldDB" id="A0A2Z5ACL1"/>
<dbReference type="CDD" id="cd03809">
    <property type="entry name" value="GT4_MtfB-like"/>
    <property type="match status" value="1"/>
</dbReference>
<dbReference type="PANTHER" id="PTHR46401">
    <property type="entry name" value="GLYCOSYLTRANSFERASE WBBK-RELATED"/>
    <property type="match status" value="1"/>
</dbReference>
<protein>
    <submittedName>
        <fullName evidence="2">Glycosyl transferase</fullName>
    </submittedName>
</protein>
<dbReference type="EMBL" id="CP022198">
    <property type="protein sequence ID" value="AXA68575.1"/>
    <property type="molecule type" value="Genomic_DNA"/>
</dbReference>
<evidence type="ECO:0000259" key="1">
    <source>
        <dbReference type="Pfam" id="PF00534"/>
    </source>
</evidence>
<dbReference type="Proteomes" id="UP000250579">
    <property type="component" value="Chromosome"/>
</dbReference>